<evidence type="ECO:0000256" key="3">
    <source>
        <dbReference type="ARBA" id="ARBA00022859"/>
    </source>
</evidence>
<sequence length="316" mass="35198">MLLSLLVVLWGPSLVPGTEEGLKPPAARVAALESGLVDSTASISGAEASTSLVGRMTGGPQQSSVPAEITALPVKQAGRVSQRSEREETTRFVTQMKSECHFADGARGEIYYLERYIYGLEEILRFDTHRREYEAVTELGSAVAQYWNSLKEVMDFKQASPVDFCLRNYQILQNFLRKREAQPTVKISATKGDSSHHHTLLICTAAGYYPSEIKIEWLKNGQEQTKRVGYAEELQNGDWTFQNQAMLETVPQRGDIYACQVEHRSLTEPIIVQWKPQTSDSAKSKMWMGAVGALLGLAFVAVGLSLYLKNRKVLIH</sequence>
<evidence type="ECO:0000256" key="1">
    <source>
        <dbReference type="ARBA" id="ARBA00004479"/>
    </source>
</evidence>
<dbReference type="Proteomes" id="UP001190640">
    <property type="component" value="Chromosome 4"/>
</dbReference>
<dbReference type="Pfam" id="PF00969">
    <property type="entry name" value="MHC_II_beta"/>
    <property type="match status" value="1"/>
</dbReference>
<protein>
    <submittedName>
        <fullName evidence="14">H-2 class II histocompatibility antigen, E-S beta chain-like</fullName>
    </submittedName>
</protein>
<feature type="chain" id="PRO_5041702471" evidence="11">
    <location>
        <begin position="18"/>
        <end position="316"/>
    </location>
</feature>
<dbReference type="KEGG" id="emc:129327984"/>
<feature type="transmembrane region" description="Helical" evidence="10">
    <location>
        <begin position="286"/>
        <end position="308"/>
    </location>
</feature>
<dbReference type="Gene3D" id="2.60.40.10">
    <property type="entry name" value="Immunoglobulins"/>
    <property type="match status" value="1"/>
</dbReference>
<evidence type="ECO:0000259" key="12">
    <source>
        <dbReference type="PROSITE" id="PS50835"/>
    </source>
</evidence>
<evidence type="ECO:0000256" key="10">
    <source>
        <dbReference type="SAM" id="Phobius"/>
    </source>
</evidence>
<accession>A0AA97J793</accession>
<proteinExistence type="predicted"/>
<keyword evidence="6 10" id="KW-0472">Membrane</keyword>
<evidence type="ECO:0000256" key="6">
    <source>
        <dbReference type="ARBA" id="ARBA00023136"/>
    </source>
</evidence>
<dbReference type="GO" id="GO:0002504">
    <property type="term" value="P:antigen processing and presentation of peptide or polysaccharide antigen via MHC class II"/>
    <property type="evidence" value="ECO:0007669"/>
    <property type="project" value="UniProtKB-KW"/>
</dbReference>
<feature type="signal peptide" evidence="11">
    <location>
        <begin position="1"/>
        <end position="17"/>
    </location>
</feature>
<keyword evidence="8" id="KW-0325">Glycoprotein</keyword>
<dbReference type="GO" id="GO:0042613">
    <property type="term" value="C:MHC class II protein complex"/>
    <property type="evidence" value="ECO:0007669"/>
    <property type="project" value="UniProtKB-KW"/>
</dbReference>
<keyword evidence="2 10" id="KW-0812">Transmembrane</keyword>
<dbReference type="SUPFAM" id="SSF48726">
    <property type="entry name" value="Immunoglobulin"/>
    <property type="match status" value="1"/>
</dbReference>
<evidence type="ECO:0000256" key="4">
    <source>
        <dbReference type="ARBA" id="ARBA00022989"/>
    </source>
</evidence>
<dbReference type="SMART" id="SM00921">
    <property type="entry name" value="MHC_II_beta"/>
    <property type="match status" value="1"/>
</dbReference>
<dbReference type="InterPro" id="IPR000353">
    <property type="entry name" value="MHC_II_b_N"/>
</dbReference>
<dbReference type="InterPro" id="IPR013783">
    <property type="entry name" value="Ig-like_fold"/>
</dbReference>
<gene>
    <name evidence="14" type="primary">LOC129327984</name>
</gene>
<feature type="domain" description="Ig-like" evidence="12">
    <location>
        <begin position="183"/>
        <end position="271"/>
    </location>
</feature>
<keyword evidence="7" id="KW-1015">Disulfide bond</keyword>
<dbReference type="InterPro" id="IPR014745">
    <property type="entry name" value="MHC_II_a/b_N"/>
</dbReference>
<keyword evidence="4 10" id="KW-1133">Transmembrane helix</keyword>
<dbReference type="InterPro" id="IPR007110">
    <property type="entry name" value="Ig-like_dom"/>
</dbReference>
<keyword evidence="9" id="KW-0491">MHC II</keyword>
<dbReference type="Gene3D" id="3.10.320.10">
    <property type="entry name" value="Class II Histocompatibility Antigen, M Beta Chain, Chain B, domain 1"/>
    <property type="match status" value="1"/>
</dbReference>
<dbReference type="InterPro" id="IPR036179">
    <property type="entry name" value="Ig-like_dom_sf"/>
</dbReference>
<evidence type="ECO:0000313" key="14">
    <source>
        <dbReference type="RefSeq" id="XP_054832703.1"/>
    </source>
</evidence>
<evidence type="ECO:0000256" key="7">
    <source>
        <dbReference type="ARBA" id="ARBA00023157"/>
    </source>
</evidence>
<evidence type="ECO:0000256" key="5">
    <source>
        <dbReference type="ARBA" id="ARBA00023130"/>
    </source>
</evidence>
<dbReference type="InterPro" id="IPR011162">
    <property type="entry name" value="MHC_I/II-like_Ag-recog"/>
</dbReference>
<evidence type="ECO:0000256" key="9">
    <source>
        <dbReference type="ARBA" id="ARBA00023182"/>
    </source>
</evidence>
<dbReference type="GO" id="GO:0002250">
    <property type="term" value="P:adaptive immune response"/>
    <property type="evidence" value="ECO:0007669"/>
    <property type="project" value="UniProtKB-KW"/>
</dbReference>
<dbReference type="AlphaFoldDB" id="A0AA97J793"/>
<keyword evidence="11" id="KW-0732">Signal</keyword>
<comment type="subcellular location">
    <subcellularLocation>
        <location evidence="1">Membrane</location>
        <topology evidence="1">Single-pass type I membrane protein</topology>
    </subcellularLocation>
</comment>
<dbReference type="GeneID" id="129327984"/>
<evidence type="ECO:0000256" key="8">
    <source>
        <dbReference type="ARBA" id="ARBA00023180"/>
    </source>
</evidence>
<reference evidence="14" key="1">
    <citation type="submission" date="2025-08" db="UniProtKB">
        <authorList>
            <consortium name="RefSeq"/>
        </authorList>
    </citation>
    <scope>IDENTIFICATION</scope>
    <source>
        <tissue evidence="14">Blood</tissue>
    </source>
</reference>
<dbReference type="InterPro" id="IPR003597">
    <property type="entry name" value="Ig_C1-set"/>
</dbReference>
<dbReference type="SMART" id="SM00407">
    <property type="entry name" value="IGc1"/>
    <property type="match status" value="1"/>
</dbReference>
<evidence type="ECO:0000256" key="11">
    <source>
        <dbReference type="SAM" id="SignalP"/>
    </source>
</evidence>
<dbReference type="PANTHER" id="PTHR19944:SF99">
    <property type="entry name" value="HLA CLASS II HISTOCOMPATIBILITY ANTIGEN, DRB1 BETA CHAIN"/>
    <property type="match status" value="1"/>
</dbReference>
<dbReference type="SUPFAM" id="SSF54452">
    <property type="entry name" value="MHC antigen-recognition domain"/>
    <property type="match status" value="1"/>
</dbReference>
<keyword evidence="13" id="KW-1185">Reference proteome</keyword>
<dbReference type="RefSeq" id="XP_054832703.1">
    <property type="nucleotide sequence ID" value="XM_054976728.1"/>
</dbReference>
<dbReference type="PANTHER" id="PTHR19944">
    <property type="entry name" value="MHC CLASS II-RELATED"/>
    <property type="match status" value="1"/>
</dbReference>
<name>A0AA97J793_EUBMA</name>
<dbReference type="Pfam" id="PF07654">
    <property type="entry name" value="C1-set"/>
    <property type="match status" value="1"/>
</dbReference>
<dbReference type="InterPro" id="IPR003006">
    <property type="entry name" value="Ig/MHC_CS"/>
</dbReference>
<dbReference type="InterPro" id="IPR050160">
    <property type="entry name" value="MHC/Immunoglobulin"/>
</dbReference>
<keyword evidence="5" id="KW-1064">Adaptive immunity</keyword>
<dbReference type="PROSITE" id="PS50835">
    <property type="entry name" value="IG_LIKE"/>
    <property type="match status" value="1"/>
</dbReference>
<dbReference type="PROSITE" id="PS00290">
    <property type="entry name" value="IG_MHC"/>
    <property type="match status" value="1"/>
</dbReference>
<evidence type="ECO:0000313" key="13">
    <source>
        <dbReference type="Proteomes" id="UP001190640"/>
    </source>
</evidence>
<keyword evidence="3" id="KW-0391">Immunity</keyword>
<evidence type="ECO:0000256" key="2">
    <source>
        <dbReference type="ARBA" id="ARBA00022692"/>
    </source>
</evidence>
<organism evidence="13 14">
    <name type="scientific">Eublepharis macularius</name>
    <name type="common">Leopard gecko</name>
    <name type="synonym">Cyrtodactylus macularius</name>
    <dbReference type="NCBI Taxonomy" id="481883"/>
    <lineage>
        <taxon>Eukaryota</taxon>
        <taxon>Metazoa</taxon>
        <taxon>Chordata</taxon>
        <taxon>Craniata</taxon>
        <taxon>Vertebrata</taxon>
        <taxon>Euteleostomi</taxon>
        <taxon>Lepidosauria</taxon>
        <taxon>Squamata</taxon>
        <taxon>Bifurcata</taxon>
        <taxon>Gekkota</taxon>
        <taxon>Eublepharidae</taxon>
        <taxon>Eublepharinae</taxon>
        <taxon>Eublepharis</taxon>
    </lineage>
</organism>